<dbReference type="GO" id="GO:0006355">
    <property type="term" value="P:regulation of DNA-templated transcription"/>
    <property type="evidence" value="ECO:0007669"/>
    <property type="project" value="InterPro"/>
</dbReference>
<dbReference type="InterPro" id="IPR025662">
    <property type="entry name" value="Sigma_54_int_dom_ATP-bd_1"/>
</dbReference>
<keyword evidence="2" id="KW-0067">ATP-binding</keyword>
<reference evidence="8 9" key="1">
    <citation type="submission" date="2020-02" db="EMBL/GenBank/DDBJ databases">
        <authorList>
            <person name="Kim M.K."/>
        </authorList>
    </citation>
    <scope>NUCLEOTIDE SEQUENCE [LARGE SCALE GENOMIC DNA]</scope>
    <source>
        <strain evidence="8 9">17J57-3</strain>
    </source>
</reference>
<dbReference type="AlphaFoldDB" id="A0A6B3SZH8"/>
<organism evidence="8 9">
    <name type="scientific">Noviherbaspirillum galbum</name>
    <dbReference type="NCBI Taxonomy" id="2709383"/>
    <lineage>
        <taxon>Bacteria</taxon>
        <taxon>Pseudomonadati</taxon>
        <taxon>Pseudomonadota</taxon>
        <taxon>Betaproteobacteria</taxon>
        <taxon>Burkholderiales</taxon>
        <taxon>Oxalobacteraceae</taxon>
        <taxon>Noviherbaspirillum</taxon>
    </lineage>
</organism>
<dbReference type="PROSITE" id="PS50110">
    <property type="entry name" value="RESPONSE_REGULATORY"/>
    <property type="match status" value="1"/>
</dbReference>
<dbReference type="GO" id="GO:0005524">
    <property type="term" value="F:ATP binding"/>
    <property type="evidence" value="ECO:0007669"/>
    <property type="project" value="UniProtKB-KW"/>
</dbReference>
<dbReference type="NCBIfam" id="TIGR02915">
    <property type="entry name" value="PEP_resp_reg"/>
    <property type="match status" value="1"/>
</dbReference>
<dbReference type="SUPFAM" id="SSF52172">
    <property type="entry name" value="CheY-like"/>
    <property type="match status" value="1"/>
</dbReference>
<dbReference type="Gene3D" id="1.10.8.60">
    <property type="match status" value="1"/>
</dbReference>
<dbReference type="InterPro" id="IPR058031">
    <property type="entry name" value="AAA_lid_NorR"/>
</dbReference>
<evidence type="ECO:0000256" key="5">
    <source>
        <dbReference type="PROSITE-ProRule" id="PRU00169"/>
    </source>
</evidence>
<dbReference type="SUPFAM" id="SSF46689">
    <property type="entry name" value="Homeodomain-like"/>
    <property type="match status" value="1"/>
</dbReference>
<dbReference type="SMART" id="SM00382">
    <property type="entry name" value="AAA"/>
    <property type="match status" value="1"/>
</dbReference>
<dbReference type="InterPro" id="IPR002197">
    <property type="entry name" value="HTH_Fis"/>
</dbReference>
<dbReference type="PROSITE" id="PS50045">
    <property type="entry name" value="SIGMA54_INTERACT_4"/>
    <property type="match status" value="1"/>
</dbReference>
<dbReference type="GO" id="GO:0000160">
    <property type="term" value="P:phosphorelay signal transduction system"/>
    <property type="evidence" value="ECO:0007669"/>
    <property type="project" value="InterPro"/>
</dbReference>
<dbReference type="Pfam" id="PF00158">
    <property type="entry name" value="Sigma54_activat"/>
    <property type="match status" value="1"/>
</dbReference>
<dbReference type="Gene3D" id="3.40.50.300">
    <property type="entry name" value="P-loop containing nucleotide triphosphate hydrolases"/>
    <property type="match status" value="1"/>
</dbReference>
<dbReference type="SMART" id="SM00448">
    <property type="entry name" value="REC"/>
    <property type="match status" value="1"/>
</dbReference>
<dbReference type="PANTHER" id="PTHR32071:SF113">
    <property type="entry name" value="ALGINATE BIOSYNTHESIS TRANSCRIPTIONAL REGULATORY PROTEIN ALGB"/>
    <property type="match status" value="1"/>
</dbReference>
<keyword evidence="1" id="KW-0547">Nucleotide-binding</keyword>
<dbReference type="Proteomes" id="UP000482155">
    <property type="component" value="Unassembled WGS sequence"/>
</dbReference>
<gene>
    <name evidence="8" type="primary">prsR</name>
    <name evidence="8" type="ORF">G3574_23800</name>
</gene>
<evidence type="ECO:0000313" key="8">
    <source>
        <dbReference type="EMBL" id="NEX64119.1"/>
    </source>
</evidence>
<dbReference type="Gene3D" id="1.10.10.60">
    <property type="entry name" value="Homeodomain-like"/>
    <property type="match status" value="1"/>
</dbReference>
<dbReference type="Pfam" id="PF00072">
    <property type="entry name" value="Response_reg"/>
    <property type="match status" value="1"/>
</dbReference>
<protein>
    <submittedName>
        <fullName evidence="8">PEP-CTERM-box response regulator transcription factor</fullName>
    </submittedName>
</protein>
<dbReference type="InterPro" id="IPR011006">
    <property type="entry name" value="CheY-like_superfamily"/>
</dbReference>
<name>A0A6B3SZH8_9BURK</name>
<dbReference type="PRINTS" id="PR01590">
    <property type="entry name" value="HTHFIS"/>
</dbReference>
<dbReference type="InterPro" id="IPR027417">
    <property type="entry name" value="P-loop_NTPase"/>
</dbReference>
<evidence type="ECO:0000256" key="1">
    <source>
        <dbReference type="ARBA" id="ARBA00022741"/>
    </source>
</evidence>
<feature type="domain" description="Sigma-54 factor interaction" evidence="6">
    <location>
        <begin position="140"/>
        <end position="369"/>
    </location>
</feature>
<evidence type="ECO:0000256" key="3">
    <source>
        <dbReference type="ARBA" id="ARBA00023015"/>
    </source>
</evidence>
<dbReference type="Gene3D" id="3.40.50.2300">
    <property type="match status" value="1"/>
</dbReference>
<keyword evidence="9" id="KW-1185">Reference proteome</keyword>
<dbReference type="PANTHER" id="PTHR32071">
    <property type="entry name" value="TRANSCRIPTIONAL REGULATORY PROTEIN"/>
    <property type="match status" value="1"/>
</dbReference>
<dbReference type="Pfam" id="PF25601">
    <property type="entry name" value="AAA_lid_14"/>
    <property type="match status" value="1"/>
</dbReference>
<accession>A0A6B3SZH8</accession>
<evidence type="ECO:0000259" key="7">
    <source>
        <dbReference type="PROSITE" id="PS50110"/>
    </source>
</evidence>
<dbReference type="Pfam" id="PF02954">
    <property type="entry name" value="HTH_8"/>
    <property type="match status" value="1"/>
</dbReference>
<evidence type="ECO:0000259" key="6">
    <source>
        <dbReference type="PROSITE" id="PS50045"/>
    </source>
</evidence>
<dbReference type="FunFam" id="3.40.50.300:FF:000006">
    <property type="entry name" value="DNA-binding transcriptional regulator NtrC"/>
    <property type="match status" value="1"/>
</dbReference>
<dbReference type="InterPro" id="IPR001789">
    <property type="entry name" value="Sig_transdc_resp-reg_receiver"/>
</dbReference>
<comment type="caution">
    <text evidence="8">The sequence shown here is derived from an EMBL/GenBank/DDBJ whole genome shotgun (WGS) entry which is preliminary data.</text>
</comment>
<keyword evidence="5" id="KW-0597">Phosphoprotein</keyword>
<proteinExistence type="predicted"/>
<evidence type="ECO:0000256" key="2">
    <source>
        <dbReference type="ARBA" id="ARBA00022840"/>
    </source>
</evidence>
<evidence type="ECO:0000256" key="4">
    <source>
        <dbReference type="ARBA" id="ARBA00023163"/>
    </source>
</evidence>
<dbReference type="InterPro" id="IPR025943">
    <property type="entry name" value="Sigma_54_int_dom_ATP-bd_2"/>
</dbReference>
<dbReference type="InterPro" id="IPR014264">
    <property type="entry name" value="PEP-CTERM_resp_reg"/>
</dbReference>
<dbReference type="PROSITE" id="PS00676">
    <property type="entry name" value="SIGMA54_INTERACT_2"/>
    <property type="match status" value="1"/>
</dbReference>
<evidence type="ECO:0000313" key="9">
    <source>
        <dbReference type="Proteomes" id="UP000482155"/>
    </source>
</evidence>
<keyword evidence="4" id="KW-0804">Transcription</keyword>
<dbReference type="InterPro" id="IPR002078">
    <property type="entry name" value="Sigma_54_int"/>
</dbReference>
<dbReference type="GO" id="GO:0043565">
    <property type="term" value="F:sequence-specific DNA binding"/>
    <property type="evidence" value="ECO:0007669"/>
    <property type="project" value="InterPro"/>
</dbReference>
<keyword evidence="3" id="KW-0805">Transcription regulation</keyword>
<dbReference type="SUPFAM" id="SSF52540">
    <property type="entry name" value="P-loop containing nucleoside triphosphate hydrolases"/>
    <property type="match status" value="1"/>
</dbReference>
<dbReference type="InterPro" id="IPR003593">
    <property type="entry name" value="AAA+_ATPase"/>
</dbReference>
<sequence length="458" mass="50855">MIVEDDIGLQKQLRWSLDQYDVVFANDRESAISQVRRHEPAVVTLDLGLPPDADGASEGLATLRQILEMMPDTKVIIVSGNSEHANAVKAVGSGAYDLHPKPIDIDMLRLVIERAFHLHALQQENRKLMTMQADSPLAGIITRDAGMLKMCRTVEKVASSSATMMILGESGTGKELIARALHTSSRRQSQKFVAINCAAIPETLLESELFGYERGAFTGAAKQTIGKIEMAHKGTFFLDEVGDLPLSLQAKLLRFLQQRTIERVGGREEIPVDVRIVCATHRNLKELAAKGQFREDLYYRLSEIVLTLPPLRERVGDAALLAHHFKNKFVRLEGRGTLSFSQEALDLIESYSWPGNIREMENCIKRAVIMAEGRQITPMDLGLMECPAEPESINLRQVRDVAECKAVLRALARMDGNIAKAADLLGVSRPTLYDIMNRHGIQAKTEKPAQELEMGLRA</sequence>
<dbReference type="InterPro" id="IPR009057">
    <property type="entry name" value="Homeodomain-like_sf"/>
</dbReference>
<dbReference type="CDD" id="cd00009">
    <property type="entry name" value="AAA"/>
    <property type="match status" value="1"/>
</dbReference>
<dbReference type="EMBL" id="JAAIVB010000078">
    <property type="protein sequence ID" value="NEX64119.1"/>
    <property type="molecule type" value="Genomic_DNA"/>
</dbReference>
<feature type="modified residue" description="4-aspartylphosphate" evidence="5">
    <location>
        <position position="46"/>
    </location>
</feature>
<dbReference type="PROSITE" id="PS00675">
    <property type="entry name" value="SIGMA54_INTERACT_1"/>
    <property type="match status" value="1"/>
</dbReference>
<feature type="domain" description="Response regulatory" evidence="7">
    <location>
        <begin position="1"/>
        <end position="116"/>
    </location>
</feature>